<proteinExistence type="predicted"/>
<gene>
    <name evidence="1" type="ORF">M23134_04561</name>
</gene>
<organism evidence="1 2">
    <name type="scientific">Microscilla marina ATCC 23134</name>
    <dbReference type="NCBI Taxonomy" id="313606"/>
    <lineage>
        <taxon>Bacteria</taxon>
        <taxon>Pseudomonadati</taxon>
        <taxon>Bacteroidota</taxon>
        <taxon>Cytophagia</taxon>
        <taxon>Cytophagales</taxon>
        <taxon>Microscillaceae</taxon>
        <taxon>Microscilla</taxon>
    </lineage>
</organism>
<evidence type="ECO:0000313" key="1">
    <source>
        <dbReference type="EMBL" id="EAY24778.1"/>
    </source>
</evidence>
<protein>
    <recommendedName>
        <fullName evidence="3">SGNH/GDSL hydrolase family protein</fullName>
    </recommendedName>
</protein>
<sequence>MVLLAVEGWYLWQQKRVNQIIKQKLTTAKRHPVLLLGNSHMHFGGYINDQTQAINLAFPSELFIFTYLKIKLLMPKTVLVALNPQHLQKNNDDALKNGLLSEPQYNYLYGLLTPETQQLLYQACPFEQWMVFRAKQWFPFLGTRLKSPVTSDLLGGYKGYKSRGEVTVQDIHRRLQTVFGAYRYQLSLLQLTYLKKIVDYCSQQQIRLIFVGFPLHPNFFAKIPAKVFHQFQKTLEELKYSGSFEYWDYSQQFDESKMFYDPDHLNKQGAKALSKLIFTRLNHQ</sequence>
<evidence type="ECO:0008006" key="3">
    <source>
        <dbReference type="Google" id="ProtNLM"/>
    </source>
</evidence>
<comment type="caution">
    <text evidence="1">The sequence shown here is derived from an EMBL/GenBank/DDBJ whole genome shotgun (WGS) entry which is preliminary data.</text>
</comment>
<dbReference type="SUPFAM" id="SSF52266">
    <property type="entry name" value="SGNH hydrolase"/>
    <property type="match status" value="1"/>
</dbReference>
<dbReference type="EMBL" id="AAWS01000061">
    <property type="protein sequence ID" value="EAY24778.1"/>
    <property type="molecule type" value="Genomic_DNA"/>
</dbReference>
<accession>A1ZXU9</accession>
<reference evidence="1 2" key="1">
    <citation type="submission" date="2007-01" db="EMBL/GenBank/DDBJ databases">
        <authorList>
            <person name="Haygood M."/>
            <person name="Podell S."/>
            <person name="Anderson C."/>
            <person name="Hopkinson B."/>
            <person name="Roe K."/>
            <person name="Barbeau K."/>
            <person name="Gaasterland T."/>
            <person name="Ferriera S."/>
            <person name="Johnson J."/>
            <person name="Kravitz S."/>
            <person name="Beeson K."/>
            <person name="Sutton G."/>
            <person name="Rogers Y.-H."/>
            <person name="Friedman R."/>
            <person name="Frazier M."/>
            <person name="Venter J.C."/>
        </authorList>
    </citation>
    <scope>NUCLEOTIDE SEQUENCE [LARGE SCALE GENOMIC DNA]</scope>
    <source>
        <strain evidence="1 2">ATCC 23134</strain>
    </source>
</reference>
<dbReference type="Proteomes" id="UP000004095">
    <property type="component" value="Unassembled WGS sequence"/>
</dbReference>
<evidence type="ECO:0000313" key="2">
    <source>
        <dbReference type="Proteomes" id="UP000004095"/>
    </source>
</evidence>
<dbReference type="AlphaFoldDB" id="A1ZXU9"/>
<keyword evidence="2" id="KW-1185">Reference proteome</keyword>
<name>A1ZXU9_MICM2</name>